<dbReference type="SUPFAM" id="SSF52091">
    <property type="entry name" value="SpoIIaa-like"/>
    <property type="match status" value="1"/>
</dbReference>
<dbReference type="PANTHER" id="PTHR33745">
    <property type="entry name" value="RSBT ANTAGONIST PROTEIN RSBS-RELATED"/>
    <property type="match status" value="1"/>
</dbReference>
<comment type="caution">
    <text evidence="3">The sequence shown here is derived from an EMBL/GenBank/DDBJ whole genome shotgun (WGS) entry which is preliminary data.</text>
</comment>
<gene>
    <name evidence="3" type="ORF">AXI58_16990</name>
</gene>
<sequence>MEKLNEALFQALTDESEGITHQWLLTAAGQRESPSGRNTADQKAEKQHRLLLTIVVKALVGKAEKEELTLWGLQFARDRAVHEVPVYESIGRLKEFRTLVWKRIQTCSETMSEQPSNEAVFQWGERLNQAIDHIIEVFTEEYHKVTITQLNAQKEMINELSAPIMPIADGIGILPLVGEIDTYRAKTILESVLEQCASLRLSYLFLDISGVPIVDTMVAYQIFKVIDSTKLLGIETTLSGIRPEIAQTVVKLGIDFSKVRTEQSLAKALSKNGFIVQES</sequence>
<name>A0A150F6D9_9BACI</name>
<dbReference type="CDD" id="cd07041">
    <property type="entry name" value="STAS_RsbR_RsbS_like"/>
    <property type="match status" value="1"/>
</dbReference>
<evidence type="ECO:0000256" key="1">
    <source>
        <dbReference type="ARBA" id="ARBA00022553"/>
    </source>
</evidence>
<dbReference type="Proteomes" id="UP000075430">
    <property type="component" value="Unassembled WGS sequence"/>
</dbReference>
<keyword evidence="1" id="KW-0597">Phosphoprotein</keyword>
<dbReference type="Pfam" id="PF01740">
    <property type="entry name" value="STAS"/>
    <property type="match status" value="1"/>
</dbReference>
<feature type="domain" description="STAS" evidence="2">
    <location>
        <begin position="161"/>
        <end position="272"/>
    </location>
</feature>
<dbReference type="InterPro" id="IPR036513">
    <property type="entry name" value="STAS_dom_sf"/>
</dbReference>
<dbReference type="InterPro" id="IPR002645">
    <property type="entry name" value="STAS_dom"/>
</dbReference>
<reference evidence="4" key="1">
    <citation type="submission" date="2016-02" db="EMBL/GenBank/DDBJ databases">
        <authorList>
            <person name="Dunlap C."/>
        </authorList>
    </citation>
    <scope>NUCLEOTIDE SEQUENCE [LARGE SCALE GENOMIC DNA]</scope>
    <source>
        <strain evidence="4">NRRL B-41092</strain>
    </source>
</reference>
<evidence type="ECO:0000259" key="2">
    <source>
        <dbReference type="PROSITE" id="PS50801"/>
    </source>
</evidence>
<dbReference type="PROSITE" id="PS50801">
    <property type="entry name" value="STAS"/>
    <property type="match status" value="1"/>
</dbReference>
<organism evidence="3 4">
    <name type="scientific">Bacillus nakamurai</name>
    <dbReference type="NCBI Taxonomy" id="1793963"/>
    <lineage>
        <taxon>Bacteria</taxon>
        <taxon>Bacillati</taxon>
        <taxon>Bacillota</taxon>
        <taxon>Bacilli</taxon>
        <taxon>Bacillales</taxon>
        <taxon>Bacillaceae</taxon>
        <taxon>Bacillus</taxon>
    </lineage>
</organism>
<protein>
    <submittedName>
        <fullName evidence="3">RsbT co-antagonist protein RsbRD</fullName>
    </submittedName>
</protein>
<proteinExistence type="predicted"/>
<dbReference type="RefSeq" id="WP_061521953.1">
    <property type="nucleotide sequence ID" value="NZ_JAJJBV010000019.1"/>
</dbReference>
<evidence type="ECO:0000313" key="4">
    <source>
        <dbReference type="Proteomes" id="UP000075430"/>
    </source>
</evidence>
<accession>A0A150F6D9</accession>
<dbReference type="PANTHER" id="PTHR33745:SF3">
    <property type="entry name" value="RSBT CO-ANTAGONIST PROTEIN RSBRC"/>
    <property type="match status" value="1"/>
</dbReference>
<dbReference type="InterPro" id="IPR051932">
    <property type="entry name" value="Bact_StressResp_Reg"/>
</dbReference>
<keyword evidence="4" id="KW-1185">Reference proteome</keyword>
<dbReference type="EMBL" id="LSBA01000017">
    <property type="protein sequence ID" value="KXZ18505.1"/>
    <property type="molecule type" value="Genomic_DNA"/>
</dbReference>
<dbReference type="STRING" id="1793963.AXI58_16990"/>
<dbReference type="OrthoDB" id="9800154at2"/>
<dbReference type="AlphaFoldDB" id="A0A150F6D9"/>
<evidence type="ECO:0000313" key="3">
    <source>
        <dbReference type="EMBL" id="KXZ18505.1"/>
    </source>
</evidence>
<dbReference type="Gene3D" id="3.30.750.24">
    <property type="entry name" value="STAS domain"/>
    <property type="match status" value="1"/>
</dbReference>